<feature type="region of interest" description="Disordered" evidence="1">
    <location>
        <begin position="132"/>
        <end position="188"/>
    </location>
</feature>
<keyword evidence="3" id="KW-1185">Reference proteome</keyword>
<sequence>MASWFWAEGQLDTTRQQAEAWSEDLDYMLRLSVRRRQFDWDAVAADMQHYAECIATSGVSSGAVSPADVSAQALRERWACVDAGACEFYRRRLLAPAAPSRARDAVVDAAEPERGVCGAPCNAASAVAPHSQSGAVVGPTDQHRRGAQVPSSPRAEAAPRRPTDDHVPPRAAGARADARAGATPGPEIAPTMERALDALDLDGLLAELEARHVAAG</sequence>
<feature type="compositionally biased region" description="Basic and acidic residues" evidence="1">
    <location>
        <begin position="157"/>
        <end position="168"/>
    </location>
</feature>
<dbReference type="EMBL" id="JAGTXO010000013">
    <property type="protein sequence ID" value="KAG8464153.1"/>
    <property type="molecule type" value="Genomic_DNA"/>
</dbReference>
<protein>
    <submittedName>
        <fullName evidence="2">Uncharacterized protein</fullName>
    </submittedName>
</protein>
<feature type="compositionally biased region" description="Low complexity" evidence="1">
    <location>
        <begin position="169"/>
        <end position="186"/>
    </location>
</feature>
<reference evidence="2" key="1">
    <citation type="submission" date="2021-05" db="EMBL/GenBank/DDBJ databases">
        <title>The genome of the haptophyte Pavlova lutheri (Diacronema luteri, Pavlovales) - a model for lipid biosynthesis in eukaryotic algae.</title>
        <authorList>
            <person name="Hulatt C.J."/>
            <person name="Posewitz M.C."/>
        </authorList>
    </citation>
    <scope>NUCLEOTIDE SEQUENCE</scope>
    <source>
        <strain evidence="2">NIVA-4/92</strain>
    </source>
</reference>
<evidence type="ECO:0000313" key="2">
    <source>
        <dbReference type="EMBL" id="KAG8464153.1"/>
    </source>
</evidence>
<comment type="caution">
    <text evidence="2">The sequence shown here is derived from an EMBL/GenBank/DDBJ whole genome shotgun (WGS) entry which is preliminary data.</text>
</comment>
<proteinExistence type="predicted"/>
<evidence type="ECO:0000256" key="1">
    <source>
        <dbReference type="SAM" id="MobiDB-lite"/>
    </source>
</evidence>
<gene>
    <name evidence="2" type="ORF">KFE25_003216</name>
</gene>
<accession>A0A8J6CE36</accession>
<dbReference type="AlphaFoldDB" id="A0A8J6CE36"/>
<evidence type="ECO:0000313" key="3">
    <source>
        <dbReference type="Proteomes" id="UP000751190"/>
    </source>
</evidence>
<organism evidence="2 3">
    <name type="scientific">Diacronema lutheri</name>
    <name type="common">Unicellular marine alga</name>
    <name type="synonym">Monochrysis lutheri</name>
    <dbReference type="NCBI Taxonomy" id="2081491"/>
    <lineage>
        <taxon>Eukaryota</taxon>
        <taxon>Haptista</taxon>
        <taxon>Haptophyta</taxon>
        <taxon>Pavlovophyceae</taxon>
        <taxon>Pavlovales</taxon>
        <taxon>Pavlovaceae</taxon>
        <taxon>Diacronema</taxon>
    </lineage>
</organism>
<name>A0A8J6CE36_DIALT</name>
<dbReference type="Proteomes" id="UP000751190">
    <property type="component" value="Unassembled WGS sequence"/>
</dbReference>